<dbReference type="GeneID" id="88173370"/>
<dbReference type="EMBL" id="CP138896">
    <property type="protein sequence ID" value="WPK25006.1"/>
    <property type="molecule type" value="Genomic_DNA"/>
</dbReference>
<comment type="subcellular location">
    <subcellularLocation>
        <location evidence="1">Membrane</location>
    </subcellularLocation>
</comment>
<protein>
    <recommendedName>
        <fullName evidence="7">Mitochondrial fusion and transport protein UGO1</fullName>
    </recommendedName>
</protein>
<accession>A0AAX4H9C4</accession>
<keyword evidence="2" id="KW-0812">Transmembrane</keyword>
<dbReference type="Gene3D" id="1.50.40.10">
    <property type="entry name" value="Mitochondrial carrier domain"/>
    <property type="match status" value="1"/>
</dbReference>
<evidence type="ECO:0000256" key="4">
    <source>
        <dbReference type="ARBA" id="ARBA00023136"/>
    </source>
</evidence>
<dbReference type="AlphaFoldDB" id="A0AAX4H9C4"/>
<evidence type="ECO:0000313" key="5">
    <source>
        <dbReference type="EMBL" id="WPK25006.1"/>
    </source>
</evidence>
<dbReference type="InterPro" id="IPR023395">
    <property type="entry name" value="MCP_dom_sf"/>
</dbReference>
<proteinExistence type="predicted"/>
<reference evidence="5 6" key="1">
    <citation type="submission" date="2023-10" db="EMBL/GenBank/DDBJ databases">
        <title>Draft Genome Sequence of Candida saopaulonensis from a very Premature Infant with Sepsis.</title>
        <authorList>
            <person name="Ning Y."/>
            <person name="Dai R."/>
            <person name="Xiao M."/>
            <person name="Xu Y."/>
            <person name="Yan Q."/>
            <person name="Zhang L."/>
        </authorList>
    </citation>
    <scope>NUCLEOTIDE SEQUENCE [LARGE SCALE GENOMIC DNA]</scope>
    <source>
        <strain evidence="5 6">19XY460</strain>
    </source>
</reference>
<organism evidence="5 6">
    <name type="scientific">Australozyma saopauloensis</name>
    <dbReference type="NCBI Taxonomy" id="291208"/>
    <lineage>
        <taxon>Eukaryota</taxon>
        <taxon>Fungi</taxon>
        <taxon>Dikarya</taxon>
        <taxon>Ascomycota</taxon>
        <taxon>Saccharomycotina</taxon>
        <taxon>Pichiomycetes</taxon>
        <taxon>Metschnikowiaceae</taxon>
        <taxon>Australozyma</taxon>
    </lineage>
</organism>
<evidence type="ECO:0000256" key="1">
    <source>
        <dbReference type="ARBA" id="ARBA00004370"/>
    </source>
</evidence>
<dbReference type="RefSeq" id="XP_062877389.1">
    <property type="nucleotide sequence ID" value="XM_063021319.1"/>
</dbReference>
<dbReference type="KEGG" id="asau:88173370"/>
<evidence type="ECO:0000256" key="3">
    <source>
        <dbReference type="ARBA" id="ARBA00022989"/>
    </source>
</evidence>
<keyword evidence="6" id="KW-1185">Reference proteome</keyword>
<dbReference type="GO" id="GO:0016020">
    <property type="term" value="C:membrane"/>
    <property type="evidence" value="ECO:0007669"/>
    <property type="project" value="UniProtKB-SubCell"/>
</dbReference>
<keyword evidence="4" id="KW-0472">Membrane</keyword>
<gene>
    <name evidence="5" type="ORF">PUMCH_002305</name>
</gene>
<evidence type="ECO:0000313" key="6">
    <source>
        <dbReference type="Proteomes" id="UP001338582"/>
    </source>
</evidence>
<keyword evidence="3" id="KW-1133">Transmembrane helix</keyword>
<dbReference type="Proteomes" id="UP001338582">
    <property type="component" value="Chromosome 3"/>
</dbReference>
<dbReference type="SUPFAM" id="SSF103506">
    <property type="entry name" value="Mitochondrial carrier"/>
    <property type="match status" value="1"/>
</dbReference>
<sequence>MPGDTTLRPYYNHDTFNAGYLVIYKPGVGLIDTATNKEIVSTFGGSFAQHAGEGSGSSFGQVGLMNQSRAEHYLAADKNYAYDLEFLEYLDFGNLQETFKDLVWNFVKNYCKAVFSQPLDIVRLILQVGYFDFSDNSASTQLKGTKHSLQTTVSEEEISDDDEIDFFQSNTVSETTVSEHKAPPSPRNSILREKPSYKVQPISQHTLDVINAVCANDCALAMLRGINASFIYSTLSHTIKAWITGFASPFLNIPDPFFLDLTHSTEPAKSLWLSVIACVLTGIILMPLDLIKVRLMLTPIRKRPSLDDDANSASAESSHPSINLRSIRESLRHFPTSFFVNPPVGITLLTVLHQFSTTVFRMSAPYLLFVRYNIDSYLSPSLFTIANLLLSISELFIKLPVENLLRKEQVRYLLKPKSREEDEYRVVTIDKPEENLVVEYNGWGKFSHVAQDASLWSKVVSLRLFSGWRVGVLNVIGYWGYNIFKSLPSMTEERL</sequence>
<evidence type="ECO:0008006" key="7">
    <source>
        <dbReference type="Google" id="ProtNLM"/>
    </source>
</evidence>
<name>A0AAX4H9C4_9ASCO</name>
<evidence type="ECO:0000256" key="2">
    <source>
        <dbReference type="ARBA" id="ARBA00022692"/>
    </source>
</evidence>